<evidence type="ECO:0000313" key="2">
    <source>
        <dbReference type="Proteomes" id="UP000199475"/>
    </source>
</evidence>
<dbReference type="RefSeq" id="WP_093250928.1">
    <property type="nucleotide sequence ID" value="NZ_FNGP01000003.1"/>
</dbReference>
<dbReference type="EMBL" id="FNGP01000003">
    <property type="protein sequence ID" value="SDL49279.1"/>
    <property type="molecule type" value="Genomic_DNA"/>
</dbReference>
<evidence type="ECO:0000313" key="1">
    <source>
        <dbReference type="EMBL" id="SDL49279.1"/>
    </source>
</evidence>
<proteinExistence type="predicted"/>
<name>A0A1G9KI22_9ACTN</name>
<keyword evidence="2" id="KW-1185">Reference proteome</keyword>
<dbReference type="OrthoDB" id="5178481at2"/>
<dbReference type="AlphaFoldDB" id="A0A1G9KI22"/>
<gene>
    <name evidence="1" type="ORF">SAMN04488242_1644</name>
</gene>
<accession>A0A1G9KI22</accession>
<protein>
    <submittedName>
        <fullName evidence="1">Uncharacterized protein</fullName>
    </submittedName>
</protein>
<reference evidence="1 2" key="1">
    <citation type="submission" date="2016-10" db="EMBL/GenBank/DDBJ databases">
        <authorList>
            <person name="de Groot N.N."/>
        </authorList>
    </citation>
    <scope>NUCLEOTIDE SEQUENCE [LARGE SCALE GENOMIC DNA]</scope>
    <source>
        <strain evidence="1 2">CGMCC 1.9159</strain>
    </source>
</reference>
<dbReference type="Proteomes" id="UP000199475">
    <property type="component" value="Unassembled WGS sequence"/>
</dbReference>
<organism evidence="1 2">
    <name type="scientific">Tessaracoccus oleiagri</name>
    <dbReference type="NCBI Taxonomy" id="686624"/>
    <lineage>
        <taxon>Bacteria</taxon>
        <taxon>Bacillati</taxon>
        <taxon>Actinomycetota</taxon>
        <taxon>Actinomycetes</taxon>
        <taxon>Propionibacteriales</taxon>
        <taxon>Propionibacteriaceae</taxon>
        <taxon>Tessaracoccus</taxon>
    </lineage>
</organism>
<sequence>MRSRDLVRGGVAALLAVLAVAALVGSMTLIRPRETVPAGPTGGQELAAQVMLFEDPPGHVEFCLAWGESLPPSCGGPSVVGDIDWPALDPQTSGDVRWAEGVWIVGRFDEARAAFTLTRPPSLDRPDGLAEPEEVPTVEFPALCEDPTRGASGRGTNDELQLHEVMLSLPGYVNSYVSDGRDFYNVIVNEDPEGAHAKLREVWQGDLCVAEQELPTFAAREAATDAVFTDESLRGELVSGGGGGIDGFFDVQVMVASEEVVDRIHELTRPHIDDRFVRISGAFQPVD</sequence>